<organism evidence="2">
    <name type="scientific">Salix viminalis</name>
    <name type="common">Common osier</name>
    <name type="synonym">Basket willow</name>
    <dbReference type="NCBI Taxonomy" id="40686"/>
    <lineage>
        <taxon>Eukaryota</taxon>
        <taxon>Viridiplantae</taxon>
        <taxon>Streptophyta</taxon>
        <taxon>Embryophyta</taxon>
        <taxon>Tracheophyta</taxon>
        <taxon>Spermatophyta</taxon>
        <taxon>Magnoliopsida</taxon>
        <taxon>eudicotyledons</taxon>
        <taxon>Gunneridae</taxon>
        <taxon>Pentapetalae</taxon>
        <taxon>rosids</taxon>
        <taxon>fabids</taxon>
        <taxon>Malpighiales</taxon>
        <taxon>Salicaceae</taxon>
        <taxon>Saliceae</taxon>
        <taxon>Salix</taxon>
    </lineage>
</organism>
<feature type="transmembrane region" description="Helical" evidence="1">
    <location>
        <begin position="53"/>
        <end position="73"/>
    </location>
</feature>
<keyword evidence="1" id="KW-1133">Transmembrane helix</keyword>
<keyword evidence="1" id="KW-0812">Transmembrane</keyword>
<dbReference type="AlphaFoldDB" id="A0A6N2JW75"/>
<dbReference type="EMBL" id="CAADRP010000001">
    <property type="protein sequence ID" value="VFU19917.1"/>
    <property type="molecule type" value="Genomic_DNA"/>
</dbReference>
<keyword evidence="1" id="KW-0472">Membrane</keyword>
<dbReference type="PANTHER" id="PTHR34774:SF1">
    <property type="entry name" value="EPHRIN-A3 PROTEIN"/>
    <property type="match status" value="1"/>
</dbReference>
<protein>
    <submittedName>
        <fullName evidence="2">Uncharacterized protein</fullName>
    </submittedName>
</protein>
<dbReference type="PANTHER" id="PTHR34774">
    <property type="entry name" value="EPHRIN-A3 PROTEIN"/>
    <property type="match status" value="1"/>
</dbReference>
<reference evidence="2" key="1">
    <citation type="submission" date="2019-03" db="EMBL/GenBank/DDBJ databases">
        <authorList>
            <person name="Mank J."/>
            <person name="Almeida P."/>
        </authorList>
    </citation>
    <scope>NUCLEOTIDE SEQUENCE</scope>
    <source>
        <strain evidence="2">78183</strain>
    </source>
</reference>
<evidence type="ECO:0000256" key="1">
    <source>
        <dbReference type="SAM" id="Phobius"/>
    </source>
</evidence>
<name>A0A6N2JW75_SALVM</name>
<proteinExistence type="predicted"/>
<gene>
    <name evidence="2" type="ORF">SVIM_LOCUS1466</name>
</gene>
<evidence type="ECO:0000313" key="2">
    <source>
        <dbReference type="EMBL" id="VFU19917.1"/>
    </source>
</evidence>
<sequence length="88" mass="10409">MTLNQFLVVKFRIKAMVLDNLITSPHLRSPSFRKQFPRDDLGSWSTLLQRHRFLLTALVLLAFLCTIYLYFAVLQLYQKTLSVQCRLF</sequence>
<accession>A0A6N2JW75</accession>